<evidence type="ECO:0000256" key="7">
    <source>
        <dbReference type="ARBA" id="ARBA00022691"/>
    </source>
</evidence>
<evidence type="ECO:0000256" key="3">
    <source>
        <dbReference type="ARBA" id="ARBA00012834"/>
    </source>
</evidence>
<feature type="binding site" evidence="9">
    <location>
        <position position="226"/>
    </location>
    <ligand>
        <name>S-adenosyl-L-methionine</name>
        <dbReference type="ChEBI" id="CHEBI:59789"/>
    </ligand>
</feature>
<organism evidence="11 12">
    <name type="scientific">Diplodia corticola</name>
    <dbReference type="NCBI Taxonomy" id="236234"/>
    <lineage>
        <taxon>Eukaryota</taxon>
        <taxon>Fungi</taxon>
        <taxon>Dikarya</taxon>
        <taxon>Ascomycota</taxon>
        <taxon>Pezizomycotina</taxon>
        <taxon>Dothideomycetes</taxon>
        <taxon>Dothideomycetes incertae sedis</taxon>
        <taxon>Botryosphaeriales</taxon>
        <taxon>Botryosphaeriaceae</taxon>
        <taxon>Diplodia</taxon>
    </lineage>
</organism>
<evidence type="ECO:0000313" key="11">
    <source>
        <dbReference type="EMBL" id="OJD37033.1"/>
    </source>
</evidence>
<comment type="catalytic activity">
    <reaction evidence="1 8">
        <text>[phosphatase 2A protein]-C-terminal L-leucine + S-adenosyl-L-methionine = [phosphatase 2A protein]-C-terminal L-leucine methyl ester + S-adenosyl-L-homocysteine</text>
        <dbReference type="Rhea" id="RHEA:48544"/>
        <dbReference type="Rhea" id="RHEA-COMP:12134"/>
        <dbReference type="Rhea" id="RHEA-COMP:12135"/>
        <dbReference type="ChEBI" id="CHEBI:57856"/>
        <dbReference type="ChEBI" id="CHEBI:59789"/>
        <dbReference type="ChEBI" id="CHEBI:90516"/>
        <dbReference type="ChEBI" id="CHEBI:90517"/>
        <dbReference type="EC" id="2.1.1.233"/>
    </reaction>
</comment>
<keyword evidence="7 8" id="KW-0949">S-adenosyl-L-methionine</keyword>
<dbReference type="InterPro" id="IPR007213">
    <property type="entry name" value="Ppm1/Ppm2/Tcmp"/>
</dbReference>
<dbReference type="PANTHER" id="PTHR13600">
    <property type="entry name" value="LEUCINE CARBOXYL METHYLTRANSFERASE"/>
    <property type="match status" value="1"/>
</dbReference>
<proteinExistence type="inferred from homology"/>
<dbReference type="Pfam" id="PF04072">
    <property type="entry name" value="LCM"/>
    <property type="match status" value="1"/>
</dbReference>
<evidence type="ECO:0000256" key="9">
    <source>
        <dbReference type="PIRSR" id="PIRSR016305-1"/>
    </source>
</evidence>
<reference evidence="11 12" key="1">
    <citation type="submission" date="2016-10" db="EMBL/GenBank/DDBJ databases">
        <title>Proteomics and genomics reveal pathogen-plant mechanisms compatible with a hemibiotrophic lifestyle of Diplodia corticola.</title>
        <authorList>
            <person name="Fernandes I."/>
            <person name="De Jonge R."/>
            <person name="Van De Peer Y."/>
            <person name="Devreese B."/>
            <person name="Alves A."/>
            <person name="Esteves A.C."/>
        </authorList>
    </citation>
    <scope>NUCLEOTIDE SEQUENCE [LARGE SCALE GENOMIC DNA]</scope>
    <source>
        <strain evidence="11 12">CBS 112549</strain>
    </source>
</reference>
<feature type="binding site" evidence="9">
    <location>
        <begin position="192"/>
        <end position="193"/>
    </location>
    <ligand>
        <name>S-adenosyl-L-methionine</name>
        <dbReference type="ChEBI" id="CHEBI:59789"/>
    </ligand>
</feature>
<dbReference type="AlphaFoldDB" id="A0A1J9R959"/>
<name>A0A1J9R959_9PEZI</name>
<feature type="binding site" evidence="9">
    <location>
        <position position="115"/>
    </location>
    <ligand>
        <name>S-adenosyl-L-methionine</name>
        <dbReference type="ChEBI" id="CHEBI:59789"/>
    </ligand>
</feature>
<feature type="binding site" evidence="9">
    <location>
        <position position="89"/>
    </location>
    <ligand>
        <name>S-adenosyl-L-methionine</name>
        <dbReference type="ChEBI" id="CHEBI:59789"/>
    </ligand>
</feature>
<accession>A0A1J9R959</accession>
<sequence length="386" mass="43009">MPASQIPNLLDSLRSGRGGTRGRGRGSRRGSGGSREGQDRIVQQTDCDALGSRLSAVEMGYLIDPFIKNFVESPIDQRSPEINLGTYVRTTAIDRLVDKFLATDPDQPKQIVSLGAGSDTRFFRILSTRQSIPLVYHEIDFPVNARQKVAAIKRSPVLSSVITSKLANPNELSYSEDLRGLKSPIYNIHPLDLRSLVSSPTPSDSEPPLPTLPNLSPTTPTLILSECCLIYLSPDDADSVLDTITTKLIPAPTPMSIILYEPFRPYDSFGKVMISNLGRRGIVLQTLKKYSTLMRQRERLNRFSLADCQAAVDCQFVWDRWIGEEEKKALWSGAKEGPLDGWEEWFILVAHYCVAWGYRDGEGDLFKTAWSDFPIQDPASVVEKTE</sequence>
<comment type="similarity">
    <text evidence="2 8">Belongs to the methyltransferase superfamily. LCMT family.</text>
</comment>
<evidence type="ECO:0000256" key="4">
    <source>
        <dbReference type="ARBA" id="ARBA00017497"/>
    </source>
</evidence>
<dbReference type="RefSeq" id="XP_020133274.1">
    <property type="nucleotide sequence ID" value="XM_020279440.1"/>
</dbReference>
<dbReference type="STRING" id="236234.A0A1J9R959"/>
<comment type="function">
    <text evidence="8">Methylates the carboxyl group of the C-terminal leucine residue of protein phosphatase 2A catalytic subunits to form alpha-leucine ester residues.</text>
</comment>
<evidence type="ECO:0000313" key="12">
    <source>
        <dbReference type="Proteomes" id="UP000183809"/>
    </source>
</evidence>
<dbReference type="GO" id="GO:0032259">
    <property type="term" value="P:methylation"/>
    <property type="evidence" value="ECO:0007669"/>
    <property type="project" value="UniProtKB-KW"/>
</dbReference>
<evidence type="ECO:0000256" key="1">
    <source>
        <dbReference type="ARBA" id="ARBA00000724"/>
    </source>
</evidence>
<dbReference type="PANTHER" id="PTHR13600:SF21">
    <property type="entry name" value="LEUCINE CARBOXYL METHYLTRANSFERASE 1"/>
    <property type="match status" value="1"/>
</dbReference>
<evidence type="ECO:0000256" key="2">
    <source>
        <dbReference type="ARBA" id="ARBA00010703"/>
    </source>
</evidence>
<dbReference type="EC" id="2.1.1.233" evidence="3 8"/>
<gene>
    <name evidence="11" type="ORF">BKCO1_800096</name>
</gene>
<protein>
    <recommendedName>
        <fullName evidence="4 8">Leucine carboxyl methyltransferase 1</fullName>
        <ecNumber evidence="3 8">2.1.1.233</ecNumber>
    </recommendedName>
</protein>
<dbReference type="GO" id="GO:0018423">
    <property type="term" value="F:protein C-terminal leucine carboxyl O-methyltransferase activity"/>
    <property type="evidence" value="ECO:0007669"/>
    <property type="project" value="UniProtKB-EC"/>
</dbReference>
<evidence type="ECO:0000256" key="5">
    <source>
        <dbReference type="ARBA" id="ARBA00022603"/>
    </source>
</evidence>
<keyword evidence="6 8" id="KW-0808">Transferase</keyword>
<dbReference type="Gene3D" id="3.40.50.150">
    <property type="entry name" value="Vaccinia Virus protein VP39"/>
    <property type="match status" value="1"/>
</dbReference>
<keyword evidence="12" id="KW-1185">Reference proteome</keyword>
<dbReference type="EMBL" id="MNUE01000008">
    <property type="protein sequence ID" value="OJD37033.1"/>
    <property type="molecule type" value="Genomic_DNA"/>
</dbReference>
<dbReference type="InterPro" id="IPR016651">
    <property type="entry name" value="LCMT1"/>
</dbReference>
<comment type="caution">
    <text evidence="11">The sequence shown here is derived from an EMBL/GenBank/DDBJ whole genome shotgun (WGS) entry which is preliminary data.</text>
</comment>
<dbReference type="GeneID" id="31019703"/>
<evidence type="ECO:0000256" key="6">
    <source>
        <dbReference type="ARBA" id="ARBA00022679"/>
    </source>
</evidence>
<dbReference type="PIRSF" id="PIRSF016305">
    <property type="entry name" value="LCM_mtfrase"/>
    <property type="match status" value="1"/>
</dbReference>
<evidence type="ECO:0000256" key="10">
    <source>
        <dbReference type="SAM" id="MobiDB-lite"/>
    </source>
</evidence>
<dbReference type="InterPro" id="IPR029063">
    <property type="entry name" value="SAM-dependent_MTases_sf"/>
</dbReference>
<dbReference type="SUPFAM" id="SSF53335">
    <property type="entry name" value="S-adenosyl-L-methionine-dependent methyltransferases"/>
    <property type="match status" value="1"/>
</dbReference>
<feature type="region of interest" description="Disordered" evidence="10">
    <location>
        <begin position="1"/>
        <end position="39"/>
    </location>
</feature>
<dbReference type="Proteomes" id="UP000183809">
    <property type="component" value="Unassembled WGS sequence"/>
</dbReference>
<keyword evidence="5 8" id="KW-0489">Methyltransferase</keyword>
<dbReference type="OrthoDB" id="203237at2759"/>
<evidence type="ECO:0000256" key="8">
    <source>
        <dbReference type="PIRNR" id="PIRNR016305"/>
    </source>
</evidence>